<dbReference type="Proteomes" id="UP000241986">
    <property type="component" value="Unassembled WGS sequence"/>
</dbReference>
<evidence type="ECO:0000313" key="2">
    <source>
        <dbReference type="Proteomes" id="UP000241986"/>
    </source>
</evidence>
<dbReference type="EMBL" id="PZKL01000039">
    <property type="protein sequence ID" value="PTH79745.1"/>
    <property type="molecule type" value="Genomic_DNA"/>
</dbReference>
<protein>
    <recommendedName>
        <fullName evidence="3">HNH endonuclease</fullName>
    </recommendedName>
</protein>
<comment type="caution">
    <text evidence="1">The sequence shown here is derived from an EMBL/GenBank/DDBJ whole genome shotgun (WGS) entry which is preliminary data.</text>
</comment>
<dbReference type="RefSeq" id="WP_107684202.1">
    <property type="nucleotide sequence ID" value="NZ_PZKL01000039.1"/>
</dbReference>
<accession>A0A2T4MYU4</accession>
<reference evidence="1 2" key="1">
    <citation type="submission" date="2018-03" db="EMBL/GenBank/DDBJ databases">
        <title>Aeromonas veronii whole genome sequencing and analysis.</title>
        <authorList>
            <person name="Xie H."/>
            <person name="Liu T."/>
            <person name="Wang K."/>
        </authorList>
    </citation>
    <scope>NUCLEOTIDE SEQUENCE [LARGE SCALE GENOMIC DNA]</scope>
    <source>
        <strain evidence="1 2">XH.VA.1</strain>
    </source>
</reference>
<name>A0A2T4MYU4_AERVE</name>
<organism evidence="1 2">
    <name type="scientific">Aeromonas veronii</name>
    <dbReference type="NCBI Taxonomy" id="654"/>
    <lineage>
        <taxon>Bacteria</taxon>
        <taxon>Pseudomonadati</taxon>
        <taxon>Pseudomonadota</taxon>
        <taxon>Gammaproteobacteria</taxon>
        <taxon>Aeromonadales</taxon>
        <taxon>Aeromonadaceae</taxon>
        <taxon>Aeromonas</taxon>
    </lineage>
</organism>
<dbReference type="AlphaFoldDB" id="A0A2T4MYU4"/>
<evidence type="ECO:0000313" key="1">
    <source>
        <dbReference type="EMBL" id="PTH79745.1"/>
    </source>
</evidence>
<sequence length="129" mass="14727">MFEPLNLCVSCVDCNKAKSDKKVTNSKAVKKYPQDSASFFIVHPLIDDYHSNIIVIKPGRYYLAKKSKGEKTIEVCKLNRFYEFAEFGASVQDDDRIFHLSEELRKTQDETHKKAIRKLIAELAIKGAA</sequence>
<proteinExistence type="predicted"/>
<evidence type="ECO:0008006" key="3">
    <source>
        <dbReference type="Google" id="ProtNLM"/>
    </source>
</evidence>
<gene>
    <name evidence="1" type="ORF">DAA48_17680</name>
</gene>